<sequence>MAGGVLFGTCQRCNEFVWEDENWDFVGVGLIEHDHCRLEEVKTITVTGIVLAKVIKNGVMTLVMDVGEQEGVEELAEGDQSTE</sequence>
<evidence type="ECO:0000313" key="1">
    <source>
        <dbReference type="EMBL" id="MBP2243826.1"/>
    </source>
</evidence>
<proteinExistence type="predicted"/>
<organism evidence="1 2">
    <name type="scientific">Paenibacillus xylanexedens</name>
    <dbReference type="NCBI Taxonomy" id="528191"/>
    <lineage>
        <taxon>Bacteria</taxon>
        <taxon>Bacillati</taxon>
        <taxon>Bacillota</taxon>
        <taxon>Bacilli</taxon>
        <taxon>Bacillales</taxon>
        <taxon>Paenibacillaceae</taxon>
        <taxon>Paenibacillus</taxon>
    </lineage>
</organism>
<evidence type="ECO:0000313" key="2">
    <source>
        <dbReference type="Proteomes" id="UP000810207"/>
    </source>
</evidence>
<comment type="caution">
    <text evidence="1">The sequence shown here is derived from an EMBL/GenBank/DDBJ whole genome shotgun (WGS) entry which is preliminary data.</text>
</comment>
<reference evidence="1 2" key="1">
    <citation type="submission" date="2021-03" db="EMBL/GenBank/DDBJ databases">
        <title>Genomic Encyclopedia of Type Strains, Phase IV (KMG-IV): sequencing the most valuable type-strain genomes for metagenomic binning, comparative biology and taxonomic classification.</title>
        <authorList>
            <person name="Goeker M."/>
        </authorList>
    </citation>
    <scope>NUCLEOTIDE SEQUENCE [LARGE SCALE GENOMIC DNA]</scope>
    <source>
        <strain evidence="1 2">DSM 21292</strain>
    </source>
</reference>
<keyword evidence="2" id="KW-1185">Reference proteome</keyword>
<accession>A0ABS4RLQ1</accession>
<dbReference type="EMBL" id="JAGIKV010000001">
    <property type="protein sequence ID" value="MBP2243826.1"/>
    <property type="molecule type" value="Genomic_DNA"/>
</dbReference>
<name>A0ABS4RLQ1_PAEXY</name>
<gene>
    <name evidence="1" type="ORF">J2Z28_000431</name>
</gene>
<dbReference type="RefSeq" id="WP_211080991.1">
    <property type="nucleotide sequence ID" value="NZ_CBCSLC010000013.1"/>
</dbReference>
<protein>
    <submittedName>
        <fullName evidence="1">Uncharacterized protein</fullName>
    </submittedName>
</protein>
<dbReference type="Proteomes" id="UP000810207">
    <property type="component" value="Unassembled WGS sequence"/>
</dbReference>